<dbReference type="PANTHER" id="PTHR43213:SF5">
    <property type="entry name" value="BIFUNCTIONAL DTTP_UTP PYROPHOSPHATASE_METHYLTRANSFERASE PROTEIN-RELATED"/>
    <property type="match status" value="1"/>
</dbReference>
<dbReference type="InterPro" id="IPR003697">
    <property type="entry name" value="Maf-like"/>
</dbReference>
<comment type="caution">
    <text evidence="3">Lacks conserved residue(s) required for the propagation of feature annotation.</text>
</comment>
<dbReference type="Gene3D" id="3.90.950.10">
    <property type="match status" value="1"/>
</dbReference>
<comment type="function">
    <text evidence="3">Nucleoside triphosphate pyrophosphatase that hydrolyzes dTTP and UTP. May have a dual role in cell division arrest and in preventing the incorporation of modified nucleotides into cellular nucleic acids.</text>
</comment>
<comment type="catalytic activity">
    <reaction evidence="3">
        <text>UTP + H2O = UMP + diphosphate + H(+)</text>
        <dbReference type="Rhea" id="RHEA:29395"/>
        <dbReference type="ChEBI" id="CHEBI:15377"/>
        <dbReference type="ChEBI" id="CHEBI:15378"/>
        <dbReference type="ChEBI" id="CHEBI:33019"/>
        <dbReference type="ChEBI" id="CHEBI:46398"/>
        <dbReference type="ChEBI" id="CHEBI:57865"/>
        <dbReference type="EC" id="3.6.1.9"/>
    </reaction>
</comment>
<organism evidence="4 5">
    <name type="scientific">Candidatus Uhrbacteria bacterium CG10_big_fil_rev_8_21_14_0_10_50_16</name>
    <dbReference type="NCBI Taxonomy" id="1975039"/>
    <lineage>
        <taxon>Bacteria</taxon>
        <taxon>Candidatus Uhriibacteriota</taxon>
    </lineage>
</organism>
<dbReference type="InterPro" id="IPR029001">
    <property type="entry name" value="ITPase-like_fam"/>
</dbReference>
<comment type="subcellular location">
    <subcellularLocation>
        <location evidence="3">Cytoplasm</location>
    </subcellularLocation>
</comment>
<evidence type="ECO:0000256" key="2">
    <source>
        <dbReference type="ARBA" id="ARBA00022801"/>
    </source>
</evidence>
<dbReference type="PANTHER" id="PTHR43213">
    <property type="entry name" value="BIFUNCTIONAL DTTP/UTP PYROPHOSPHATASE/METHYLTRANSFERASE PROTEIN-RELATED"/>
    <property type="match status" value="1"/>
</dbReference>
<gene>
    <name evidence="4" type="ORF">COV06_00540</name>
</gene>
<keyword evidence="2 3" id="KW-0378">Hydrolase</keyword>
<comment type="cofactor">
    <cofactor evidence="1 3">
        <name>a divalent metal cation</name>
        <dbReference type="ChEBI" id="CHEBI:60240"/>
    </cofactor>
</comment>
<dbReference type="SUPFAM" id="SSF52972">
    <property type="entry name" value="ITPase-like"/>
    <property type="match status" value="1"/>
</dbReference>
<feature type="site" description="Important for substrate specificity" evidence="3">
    <location>
        <position position="72"/>
    </location>
</feature>
<dbReference type="GO" id="GO:0005737">
    <property type="term" value="C:cytoplasm"/>
    <property type="evidence" value="ECO:0007669"/>
    <property type="project" value="UniProtKB-SubCell"/>
</dbReference>
<comment type="catalytic activity">
    <reaction evidence="3">
        <text>dTTP + H2O = dTMP + diphosphate + H(+)</text>
        <dbReference type="Rhea" id="RHEA:28534"/>
        <dbReference type="ChEBI" id="CHEBI:15377"/>
        <dbReference type="ChEBI" id="CHEBI:15378"/>
        <dbReference type="ChEBI" id="CHEBI:33019"/>
        <dbReference type="ChEBI" id="CHEBI:37568"/>
        <dbReference type="ChEBI" id="CHEBI:63528"/>
        <dbReference type="EC" id="3.6.1.9"/>
    </reaction>
</comment>
<dbReference type="Proteomes" id="UP000230084">
    <property type="component" value="Unassembled WGS sequence"/>
</dbReference>
<evidence type="ECO:0000313" key="5">
    <source>
        <dbReference type="Proteomes" id="UP000230084"/>
    </source>
</evidence>
<feature type="site" description="Important for substrate specificity" evidence="3">
    <location>
        <position position="156"/>
    </location>
</feature>
<dbReference type="NCBIfam" id="TIGR00172">
    <property type="entry name" value="maf"/>
    <property type="match status" value="1"/>
</dbReference>
<proteinExistence type="inferred from homology"/>
<feature type="site" description="Important for substrate specificity" evidence="3">
    <location>
        <position position="14"/>
    </location>
</feature>
<dbReference type="Pfam" id="PF02545">
    <property type="entry name" value="Maf"/>
    <property type="match status" value="1"/>
</dbReference>
<dbReference type="GO" id="GO:0036218">
    <property type="term" value="F:dTTP diphosphatase activity"/>
    <property type="evidence" value="ECO:0007669"/>
    <property type="project" value="RHEA"/>
</dbReference>
<comment type="caution">
    <text evidence="4">The sequence shown here is derived from an EMBL/GenBank/DDBJ whole genome shotgun (WGS) entry which is preliminary data.</text>
</comment>
<reference evidence="4 5" key="1">
    <citation type="submission" date="2017-09" db="EMBL/GenBank/DDBJ databases">
        <title>Depth-based differentiation of microbial function through sediment-hosted aquifers and enrichment of novel symbionts in the deep terrestrial subsurface.</title>
        <authorList>
            <person name="Probst A.J."/>
            <person name="Ladd B."/>
            <person name="Jarett J.K."/>
            <person name="Geller-Mcgrath D.E."/>
            <person name="Sieber C.M."/>
            <person name="Emerson J.B."/>
            <person name="Anantharaman K."/>
            <person name="Thomas B.C."/>
            <person name="Malmstrom R."/>
            <person name="Stieglmeier M."/>
            <person name="Klingl A."/>
            <person name="Woyke T."/>
            <person name="Ryan C.M."/>
            <person name="Banfield J.F."/>
        </authorList>
    </citation>
    <scope>NUCLEOTIDE SEQUENCE [LARGE SCALE GENOMIC DNA]</scope>
    <source>
        <strain evidence="4">CG10_big_fil_rev_8_21_14_0_10_50_16</strain>
    </source>
</reference>
<sequence length="199" mass="21917">MKKQQIILASTSARRRELMELLRLPFEVVASDYEEDMALDMAPEALVQHLALGKARAVVDTVGEGLVIGGDTIIVLESMVMGKPHTPERAREMLRLLRGKTHQVMTGLAVIDAVTNETRQAVSITDVTFTAYTDKEIDDYVATGEPLDRAGAYAIQGYASLFLEEMRGDYFGVLGLSVVDLARVLKEFDVDVWEGIAVN</sequence>
<accession>A0A2H0RQ44</accession>
<keyword evidence="3" id="KW-0546">Nucleotide metabolism</keyword>
<dbReference type="GO" id="GO:0036221">
    <property type="term" value="F:UTP diphosphatase activity"/>
    <property type="evidence" value="ECO:0007669"/>
    <property type="project" value="RHEA"/>
</dbReference>
<name>A0A2H0RQ44_9BACT</name>
<dbReference type="HAMAP" id="MF_00528">
    <property type="entry name" value="Maf"/>
    <property type="match status" value="1"/>
</dbReference>
<protein>
    <recommendedName>
        <fullName evidence="3">dTTP/UTP pyrophosphatase</fullName>
        <shortName evidence="3">dTTPase/UTPase</shortName>
        <ecNumber evidence="3">3.6.1.9</ecNumber>
    </recommendedName>
    <alternativeName>
        <fullName evidence="3">Nucleoside triphosphate pyrophosphatase</fullName>
    </alternativeName>
    <alternativeName>
        <fullName evidence="3">Nucleotide pyrophosphatase</fullName>
        <shortName evidence="3">Nucleotide PPase</shortName>
    </alternativeName>
</protein>
<dbReference type="PIRSF" id="PIRSF006305">
    <property type="entry name" value="Maf"/>
    <property type="match status" value="1"/>
</dbReference>
<dbReference type="CDD" id="cd00555">
    <property type="entry name" value="Maf"/>
    <property type="match status" value="1"/>
</dbReference>
<comment type="similarity">
    <text evidence="3">Belongs to the Maf family. YhdE subfamily.</text>
</comment>
<evidence type="ECO:0000256" key="3">
    <source>
        <dbReference type="HAMAP-Rule" id="MF_00528"/>
    </source>
</evidence>
<dbReference type="AlphaFoldDB" id="A0A2H0RQ44"/>
<dbReference type="EMBL" id="PCYM01000001">
    <property type="protein sequence ID" value="PIR47875.1"/>
    <property type="molecule type" value="Genomic_DNA"/>
</dbReference>
<evidence type="ECO:0000256" key="1">
    <source>
        <dbReference type="ARBA" id="ARBA00001968"/>
    </source>
</evidence>
<dbReference type="EC" id="3.6.1.9" evidence="3"/>
<evidence type="ECO:0000313" key="4">
    <source>
        <dbReference type="EMBL" id="PIR47875.1"/>
    </source>
</evidence>
<feature type="active site" description="Proton acceptor" evidence="3">
    <location>
        <position position="71"/>
    </location>
</feature>
<dbReference type="GO" id="GO:0009117">
    <property type="term" value="P:nucleotide metabolic process"/>
    <property type="evidence" value="ECO:0007669"/>
    <property type="project" value="UniProtKB-KW"/>
</dbReference>
<keyword evidence="3" id="KW-0963">Cytoplasm</keyword>